<dbReference type="InterPro" id="IPR043504">
    <property type="entry name" value="Peptidase_S1_PA_chymotrypsin"/>
</dbReference>
<dbReference type="InterPro" id="IPR001254">
    <property type="entry name" value="Trypsin_dom"/>
</dbReference>
<feature type="domain" description="Peptidase S1" evidence="8">
    <location>
        <begin position="163"/>
        <end position="375"/>
    </location>
</feature>
<dbReference type="InterPro" id="IPR009003">
    <property type="entry name" value="Peptidase_S1_PA"/>
</dbReference>
<keyword evidence="4" id="KW-0720">Serine protease</keyword>
<keyword evidence="3" id="KW-0378">Hydrolase</keyword>
<dbReference type="SMART" id="SM00020">
    <property type="entry name" value="Tryp_SPc"/>
    <property type="match status" value="1"/>
</dbReference>
<organism evidence="9 10">
    <name type="scientific">Sinocyclocheilus anshuiensis</name>
    <dbReference type="NCBI Taxonomy" id="1608454"/>
    <lineage>
        <taxon>Eukaryota</taxon>
        <taxon>Metazoa</taxon>
        <taxon>Chordata</taxon>
        <taxon>Craniata</taxon>
        <taxon>Vertebrata</taxon>
        <taxon>Euteleostomi</taxon>
        <taxon>Actinopterygii</taxon>
        <taxon>Neopterygii</taxon>
        <taxon>Teleostei</taxon>
        <taxon>Ostariophysi</taxon>
        <taxon>Cypriniformes</taxon>
        <taxon>Cyprinidae</taxon>
        <taxon>Cyprininae</taxon>
        <taxon>Sinocyclocheilus</taxon>
    </lineage>
</organism>
<evidence type="ECO:0000256" key="6">
    <source>
        <dbReference type="ARBA" id="ARBA00023180"/>
    </source>
</evidence>
<evidence type="ECO:0000256" key="7">
    <source>
        <dbReference type="ARBA" id="ARBA00024195"/>
    </source>
</evidence>
<evidence type="ECO:0000256" key="2">
    <source>
        <dbReference type="ARBA" id="ARBA00022729"/>
    </source>
</evidence>
<evidence type="ECO:0000313" key="10">
    <source>
        <dbReference type="Proteomes" id="UP000472260"/>
    </source>
</evidence>
<dbReference type="SUPFAM" id="SSF50494">
    <property type="entry name" value="Trypsin-like serine proteases"/>
    <property type="match status" value="2"/>
</dbReference>
<evidence type="ECO:0000256" key="5">
    <source>
        <dbReference type="ARBA" id="ARBA00023157"/>
    </source>
</evidence>
<evidence type="ECO:0000313" key="9">
    <source>
        <dbReference type="Ensembl" id="ENSSANP00000093279.1"/>
    </source>
</evidence>
<evidence type="ECO:0000256" key="1">
    <source>
        <dbReference type="ARBA" id="ARBA00022670"/>
    </source>
</evidence>
<dbReference type="AlphaFoldDB" id="A0A671SAR9"/>
<dbReference type="FunFam" id="2.40.10.10:FF:000002">
    <property type="entry name" value="Transmembrane protease serine"/>
    <property type="match status" value="1"/>
</dbReference>
<dbReference type="GO" id="GO:0006508">
    <property type="term" value="P:proteolysis"/>
    <property type="evidence" value="ECO:0007669"/>
    <property type="project" value="InterPro"/>
</dbReference>
<dbReference type="PANTHER" id="PTHR24253:SF144">
    <property type="entry name" value="CHYMOTRYPSIN-LIKE PROTEASE CTRL-1-RELATED"/>
    <property type="match status" value="1"/>
</dbReference>
<sequence length="408" mass="44191">MALLHLSSPVNFTNYIQPVCLAAEGSTFNSDTMWVTGWGNANSGVFLIHCFAQQQILQEVDVPVVGNSKCNCLYEESITDNMMCAGPLEGGKDSCQGDSGGPMGGTVSFGEGCAQPNFPGVYTRVSKYQNWINQHVGLNNTGFIHYASTTPIHSETCPTQPPLCEGSAGLWPWMASVTYNNYPMCVGTLVSDQFVMTSASCLARFMGMNGWAVVLNVVQWGCSSMPVEVNVTNVFFNDIFGNGVALLQLSHPFNQVGNLTVDMYSPSFGPGTQCSVIGWSPAEVMLNLPFQEFQTTIVNCDPSDTTEINICTEGLNFQQVFADPLLCKMGDMWVQTGILSIPPGSEISPYSNSTSSTTVFIQTSPFSFFLTNTIYNIPSILDGAESFSPLSLTYILLLSLPALLQAFY</sequence>
<dbReference type="Pfam" id="PF00089">
    <property type="entry name" value="Trypsin"/>
    <property type="match status" value="2"/>
</dbReference>
<evidence type="ECO:0000259" key="8">
    <source>
        <dbReference type="PROSITE" id="PS50240"/>
    </source>
</evidence>
<dbReference type="PANTHER" id="PTHR24253">
    <property type="entry name" value="TRANSMEMBRANE PROTEASE SERINE"/>
    <property type="match status" value="1"/>
</dbReference>
<dbReference type="Gene3D" id="2.40.10.10">
    <property type="entry name" value="Trypsin-like serine proteases"/>
    <property type="match status" value="2"/>
</dbReference>
<gene>
    <name evidence="9" type="primary">zgc:165423</name>
</gene>
<dbReference type="Ensembl" id="ENSSANT00000099084.1">
    <property type="protein sequence ID" value="ENSSANP00000093279.1"/>
    <property type="gene ID" value="ENSSANG00000046003.1"/>
</dbReference>
<name>A0A671SAR9_9TELE</name>
<reference evidence="9" key="1">
    <citation type="submission" date="2025-08" db="UniProtKB">
        <authorList>
            <consortium name="Ensembl"/>
        </authorList>
    </citation>
    <scope>IDENTIFICATION</scope>
</reference>
<comment type="similarity">
    <text evidence="7">Belongs to the peptidase S1 family. CLIP subfamily.</text>
</comment>
<keyword evidence="1" id="KW-0645">Protease</keyword>
<dbReference type="GO" id="GO:0004252">
    <property type="term" value="F:serine-type endopeptidase activity"/>
    <property type="evidence" value="ECO:0007669"/>
    <property type="project" value="InterPro"/>
</dbReference>
<dbReference type="PROSITE" id="PS50240">
    <property type="entry name" value="TRYPSIN_DOM"/>
    <property type="match status" value="2"/>
</dbReference>
<evidence type="ECO:0000256" key="4">
    <source>
        <dbReference type="ARBA" id="ARBA00022825"/>
    </source>
</evidence>
<keyword evidence="10" id="KW-1185">Reference proteome</keyword>
<reference evidence="9" key="2">
    <citation type="submission" date="2025-09" db="UniProtKB">
        <authorList>
            <consortium name="Ensembl"/>
        </authorList>
    </citation>
    <scope>IDENTIFICATION</scope>
</reference>
<keyword evidence="5" id="KW-1015">Disulfide bond</keyword>
<dbReference type="CDD" id="cd00190">
    <property type="entry name" value="Tryp_SPc"/>
    <property type="match status" value="1"/>
</dbReference>
<feature type="domain" description="Peptidase S1" evidence="8">
    <location>
        <begin position="1"/>
        <end position="137"/>
    </location>
</feature>
<protein>
    <submittedName>
        <fullName evidence="9">Serine protease 46-like</fullName>
    </submittedName>
</protein>
<accession>A0A671SAR9</accession>
<keyword evidence="6" id="KW-0325">Glycoprotein</keyword>
<dbReference type="Proteomes" id="UP000472260">
    <property type="component" value="Unassembled WGS sequence"/>
</dbReference>
<evidence type="ECO:0000256" key="3">
    <source>
        <dbReference type="ARBA" id="ARBA00022801"/>
    </source>
</evidence>
<proteinExistence type="inferred from homology"/>
<keyword evidence="2" id="KW-0732">Signal</keyword>